<proteinExistence type="predicted"/>
<protein>
    <submittedName>
        <fullName evidence="1">Uncharacterized protein</fullName>
    </submittedName>
</protein>
<reference evidence="1 2" key="1">
    <citation type="submission" date="2016-06" db="EMBL/GenBank/DDBJ databases">
        <authorList>
            <person name="Kjaerup R.B."/>
            <person name="Dalgaard T.S."/>
            <person name="Juul-Madsen H.R."/>
        </authorList>
    </citation>
    <scope>NUCLEOTIDE SEQUENCE [LARGE SCALE GENOMIC DNA]</scope>
    <source>
        <strain evidence="1 2">1276495.2</strain>
    </source>
</reference>
<accession>A0A1A3KL99</accession>
<dbReference type="Proteomes" id="UP000093925">
    <property type="component" value="Unassembled WGS sequence"/>
</dbReference>
<evidence type="ECO:0000313" key="2">
    <source>
        <dbReference type="Proteomes" id="UP000093925"/>
    </source>
</evidence>
<evidence type="ECO:0000313" key="1">
    <source>
        <dbReference type="EMBL" id="OBJ84736.1"/>
    </source>
</evidence>
<dbReference type="AlphaFoldDB" id="A0A1A3KL99"/>
<dbReference type="EMBL" id="LZLM01000080">
    <property type="protein sequence ID" value="OBJ84736.1"/>
    <property type="molecule type" value="Genomic_DNA"/>
</dbReference>
<gene>
    <name evidence="1" type="ORF">A5640_14985</name>
</gene>
<name>A0A1A3KL99_MYCAS</name>
<sequence>MYGPVMADGEHARLSAEIGYSRYCGLNAEYSQSTWMMAGRPALMLGALAVQGVVNHRRKVAAQRKASHQWRFHQNCSVVVTTDRLICATAHGQESIWFGQCSEFHPDLQNSALTMGLFGDFPVRLSGPAAPALSLWSAYAISGDNWFHDPRLAALLA</sequence>
<comment type="caution">
    <text evidence="1">The sequence shown here is derived from an EMBL/GenBank/DDBJ whole genome shotgun (WGS) entry which is preliminary data.</text>
</comment>
<organism evidence="1 2">
    <name type="scientific">Mycobacterium asiaticum</name>
    <dbReference type="NCBI Taxonomy" id="1790"/>
    <lineage>
        <taxon>Bacteria</taxon>
        <taxon>Bacillati</taxon>
        <taxon>Actinomycetota</taxon>
        <taxon>Actinomycetes</taxon>
        <taxon>Mycobacteriales</taxon>
        <taxon>Mycobacteriaceae</taxon>
        <taxon>Mycobacterium</taxon>
    </lineage>
</organism>